<keyword evidence="5" id="KW-0677">Repeat</keyword>
<evidence type="ECO:0000256" key="9">
    <source>
        <dbReference type="SAM" id="MobiDB-lite"/>
    </source>
</evidence>
<accession>A0ABP1CH93</accession>
<name>A0ABP1CH93_9APHY</name>
<evidence type="ECO:0000259" key="10">
    <source>
        <dbReference type="Pfam" id="PF23769"/>
    </source>
</evidence>
<keyword evidence="7" id="KW-0539">Nucleus</keyword>
<evidence type="ECO:0000256" key="7">
    <source>
        <dbReference type="ARBA" id="ARBA00023242"/>
    </source>
</evidence>
<feature type="domain" description="WD repeat-containing protein 75 second beta-propeller" evidence="10">
    <location>
        <begin position="436"/>
        <end position="713"/>
    </location>
</feature>
<keyword evidence="4 8" id="KW-0853">WD repeat</keyword>
<protein>
    <recommendedName>
        <fullName evidence="10">WD repeat-containing protein 75 second beta-propeller domain-containing protein</fullName>
    </recommendedName>
</protein>
<dbReference type="SMART" id="SM00320">
    <property type="entry name" value="WD40"/>
    <property type="match status" value="5"/>
</dbReference>
<dbReference type="SUPFAM" id="SSF50998">
    <property type="entry name" value="Quinoprotein alcohol dehydrogenase-like"/>
    <property type="match status" value="1"/>
</dbReference>
<dbReference type="Pfam" id="PF23769">
    <property type="entry name" value="Beta-prop_WDR75_2nd"/>
    <property type="match status" value="1"/>
</dbReference>
<gene>
    <name evidence="11" type="ORF">GFSPODELE1_LOCUS575</name>
</gene>
<organism evidence="11 12">
    <name type="scientific">Somion occarium</name>
    <dbReference type="NCBI Taxonomy" id="3059160"/>
    <lineage>
        <taxon>Eukaryota</taxon>
        <taxon>Fungi</taxon>
        <taxon>Dikarya</taxon>
        <taxon>Basidiomycota</taxon>
        <taxon>Agaricomycotina</taxon>
        <taxon>Agaricomycetes</taxon>
        <taxon>Polyporales</taxon>
        <taxon>Cerrenaceae</taxon>
        <taxon>Somion</taxon>
    </lineage>
</organism>
<dbReference type="Pfam" id="PF23869">
    <property type="entry name" value="Beta-prop_WDR75_1st"/>
    <property type="match status" value="1"/>
</dbReference>
<proteinExistence type="predicted"/>
<dbReference type="Proteomes" id="UP001497453">
    <property type="component" value="Chromosome 1"/>
</dbReference>
<dbReference type="InterPro" id="IPR015943">
    <property type="entry name" value="WD40/YVTN_repeat-like_dom_sf"/>
</dbReference>
<keyword evidence="6" id="KW-0804">Transcription</keyword>
<dbReference type="PROSITE" id="PS50082">
    <property type="entry name" value="WD_REPEATS_2"/>
    <property type="match status" value="2"/>
</dbReference>
<dbReference type="SUPFAM" id="SSF50978">
    <property type="entry name" value="WD40 repeat-like"/>
    <property type="match status" value="1"/>
</dbReference>
<dbReference type="InterPro" id="IPR053826">
    <property type="entry name" value="WDR75"/>
</dbReference>
<dbReference type="InterPro" id="IPR057644">
    <property type="entry name" value="Beta-prop_WDR75_2nd"/>
</dbReference>
<sequence length="993" mass="106931">MPMAVDSTPAMAASKAKSAVPHGLQNPPVSESPKKGKKRKHARNDNVDEGPVAGSSKATDDLAWTWRSLTESSASRVPLLFTKDGSYFFSASGPSVKIYSVATGLVVSTLTPAESGETAEPNLGAGNSLTCMALSPHNPFQLFTGSAGGLIRIWDFLDATQLRVFDLAQPIFQLALHEKFKDQVFVAASRSTKKINSKGNPTAEDNCAVLRVTLTPTNATMNSSIQKPSDLFIVGKTRKPAGLSFSPSGSWLVAIGGHKAYVARTADLKAGFTKFVSDETLTCLAFHPTEEYFATGDAKGVIRLWYCLNEDITTLASGVRKKAPTTTLHWHAHTVSSIAFTANGAYLLSGGEEAVLVIWQLHSGKKEFVPRVGAPIANIAVSRPKDAEEEYLLGLADASFVFVRSGTLRISRTVARIKLDPAISHTRPSSSTAIPLAIHPQTSTLILPSSHPSSLQTYAPSSSKLLSELEVSPSNRVSRRDEKALEPSRVERAVISESGKWMATLDARESDDVSKGEIYLKIWSWERGTGFWSLNTRIDRPHGLKKVTSVAFRPGSSIGGLQLATTGEDGNIKLWRVRSVKNKHGEVEEYWVTRATLRFRSDIPSHATWSSDGSILAVSLGPHVALYDPESTVLIRTLTSPECTVVTSASFVGRGSRYLAVSGHRDLVLWDLVSQTVKWHYRSTMAITGLVTHPVQDTFIIFEQQSESSSTLVSTRVVMFTPRSAIPSQIRSLPFRLLSVVPCPASWTAPGSASSLAFVAITDAWSVVLLGDDVKLPEEQGSVGRGLKGTSPAAKRTLFQDIFGASAFSDVTPPSAPIIQTPATWKGKEVEKIFDAPAYLMPPLDTLFDPLMEDFLTLRPADESAGVEDEEQHAEDVEMDAEGEDGPILVGNRLERVVDGGEMVAMVELFMNHAISTSGSTSIPNGIPQTNGVHRPTTNGVTPHATPAKPLPKHNGTTKPQLSTPAASIKTSDPSATPSSAARTGQKRKKSLD</sequence>
<feature type="repeat" description="WD" evidence="8">
    <location>
        <begin position="281"/>
        <end position="305"/>
    </location>
</feature>
<keyword evidence="2" id="KW-0690">Ribosome biogenesis</keyword>
<feature type="compositionally biased region" description="Low complexity" evidence="9">
    <location>
        <begin position="971"/>
        <end position="982"/>
    </location>
</feature>
<feature type="compositionally biased region" description="Acidic residues" evidence="9">
    <location>
        <begin position="865"/>
        <end position="885"/>
    </location>
</feature>
<feature type="region of interest" description="Disordered" evidence="9">
    <location>
        <begin position="918"/>
        <end position="993"/>
    </location>
</feature>
<dbReference type="Gene3D" id="2.130.10.10">
    <property type="entry name" value="YVTN repeat-like/Quinoprotein amine dehydrogenase"/>
    <property type="match status" value="4"/>
</dbReference>
<dbReference type="EMBL" id="OZ037944">
    <property type="protein sequence ID" value="CAL1695057.1"/>
    <property type="molecule type" value="Genomic_DNA"/>
</dbReference>
<dbReference type="PANTHER" id="PTHR44215">
    <property type="entry name" value="WD REPEAT-CONTAINING PROTEIN 75"/>
    <property type="match status" value="1"/>
</dbReference>
<evidence type="ECO:0000256" key="3">
    <source>
        <dbReference type="ARBA" id="ARBA00022552"/>
    </source>
</evidence>
<evidence type="ECO:0000313" key="11">
    <source>
        <dbReference type="EMBL" id="CAL1695057.1"/>
    </source>
</evidence>
<dbReference type="InterPro" id="IPR036322">
    <property type="entry name" value="WD40_repeat_dom_sf"/>
</dbReference>
<reference evidence="12" key="1">
    <citation type="submission" date="2024-04" db="EMBL/GenBank/DDBJ databases">
        <authorList>
            <person name="Shaw F."/>
            <person name="Minotto A."/>
        </authorList>
    </citation>
    <scope>NUCLEOTIDE SEQUENCE [LARGE SCALE GENOMIC DNA]</scope>
</reference>
<dbReference type="PROSITE" id="PS50294">
    <property type="entry name" value="WD_REPEATS_REGION"/>
    <property type="match status" value="1"/>
</dbReference>
<evidence type="ECO:0000256" key="6">
    <source>
        <dbReference type="ARBA" id="ARBA00023163"/>
    </source>
</evidence>
<evidence type="ECO:0000256" key="2">
    <source>
        <dbReference type="ARBA" id="ARBA00022517"/>
    </source>
</evidence>
<dbReference type="InterPro" id="IPR001680">
    <property type="entry name" value="WD40_rpt"/>
</dbReference>
<evidence type="ECO:0000256" key="5">
    <source>
        <dbReference type="ARBA" id="ARBA00022737"/>
    </source>
</evidence>
<feature type="region of interest" description="Disordered" evidence="9">
    <location>
        <begin position="862"/>
        <end position="885"/>
    </location>
</feature>
<evidence type="ECO:0000313" key="12">
    <source>
        <dbReference type="Proteomes" id="UP001497453"/>
    </source>
</evidence>
<feature type="repeat" description="WD" evidence="8">
    <location>
        <begin position="328"/>
        <end position="369"/>
    </location>
</feature>
<evidence type="ECO:0000256" key="8">
    <source>
        <dbReference type="PROSITE-ProRule" id="PRU00221"/>
    </source>
</evidence>
<feature type="region of interest" description="Disordered" evidence="9">
    <location>
        <begin position="1"/>
        <end position="56"/>
    </location>
</feature>
<keyword evidence="3" id="KW-0698">rRNA processing</keyword>
<keyword evidence="12" id="KW-1185">Reference proteome</keyword>
<evidence type="ECO:0000256" key="4">
    <source>
        <dbReference type="ARBA" id="ARBA00022574"/>
    </source>
</evidence>
<feature type="compositionally biased region" description="Polar residues" evidence="9">
    <location>
        <begin position="955"/>
        <end position="970"/>
    </location>
</feature>
<dbReference type="PANTHER" id="PTHR44215:SF1">
    <property type="entry name" value="WD REPEAT-CONTAINING PROTEIN 75"/>
    <property type="match status" value="1"/>
</dbReference>
<dbReference type="InterPro" id="IPR011047">
    <property type="entry name" value="Quinoprotein_ADH-like_sf"/>
</dbReference>
<comment type="subcellular location">
    <subcellularLocation>
        <location evidence="1">Nucleus</location>
        <location evidence="1">Nucleolus</location>
    </subcellularLocation>
</comment>
<feature type="compositionally biased region" description="Polar residues" evidence="9">
    <location>
        <begin position="918"/>
        <end position="941"/>
    </location>
</feature>
<evidence type="ECO:0000256" key="1">
    <source>
        <dbReference type="ARBA" id="ARBA00004604"/>
    </source>
</evidence>